<gene>
    <name evidence="1" type="ORF">SAMN05443665_10179</name>
</gene>
<dbReference type="EMBL" id="FZOR01000017">
    <property type="protein sequence ID" value="SNT13536.1"/>
    <property type="molecule type" value="Genomic_DNA"/>
</dbReference>
<evidence type="ECO:0000313" key="2">
    <source>
        <dbReference type="Proteomes" id="UP000198318"/>
    </source>
</evidence>
<organism evidence="1 2">
    <name type="scientific">Actinomadura meyerae</name>
    <dbReference type="NCBI Taxonomy" id="240840"/>
    <lineage>
        <taxon>Bacteria</taxon>
        <taxon>Bacillati</taxon>
        <taxon>Actinomycetota</taxon>
        <taxon>Actinomycetes</taxon>
        <taxon>Streptosporangiales</taxon>
        <taxon>Thermomonosporaceae</taxon>
        <taxon>Actinomadura</taxon>
    </lineage>
</organism>
<proteinExistence type="predicted"/>
<evidence type="ECO:0000313" key="1">
    <source>
        <dbReference type="EMBL" id="SNT13536.1"/>
    </source>
</evidence>
<protein>
    <submittedName>
        <fullName evidence="1">Uncharacterized protein</fullName>
    </submittedName>
</protein>
<accession>A0A239K532</accession>
<keyword evidence="2" id="KW-1185">Reference proteome</keyword>
<name>A0A239K532_9ACTN</name>
<reference evidence="1 2" key="1">
    <citation type="submission" date="2017-06" db="EMBL/GenBank/DDBJ databases">
        <authorList>
            <person name="Kim H.J."/>
            <person name="Triplett B.A."/>
        </authorList>
    </citation>
    <scope>NUCLEOTIDE SEQUENCE [LARGE SCALE GENOMIC DNA]</scope>
    <source>
        <strain evidence="1 2">DSM 44715</strain>
    </source>
</reference>
<sequence>MDVTDRAAVFEGVKRAGEHFDRLDVIVDNGRPGGAALPDPLIQRAYEDRLQMWADGQDLSAAATRRRAHRLTVQPTG</sequence>
<dbReference type="AlphaFoldDB" id="A0A239K532"/>
<dbReference type="Proteomes" id="UP000198318">
    <property type="component" value="Unassembled WGS sequence"/>
</dbReference>